<organism evidence="1 2">
    <name type="scientific">Pistacia integerrima</name>
    <dbReference type="NCBI Taxonomy" id="434235"/>
    <lineage>
        <taxon>Eukaryota</taxon>
        <taxon>Viridiplantae</taxon>
        <taxon>Streptophyta</taxon>
        <taxon>Embryophyta</taxon>
        <taxon>Tracheophyta</taxon>
        <taxon>Spermatophyta</taxon>
        <taxon>Magnoliopsida</taxon>
        <taxon>eudicotyledons</taxon>
        <taxon>Gunneridae</taxon>
        <taxon>Pentapetalae</taxon>
        <taxon>rosids</taxon>
        <taxon>malvids</taxon>
        <taxon>Sapindales</taxon>
        <taxon>Anacardiaceae</taxon>
        <taxon>Pistacia</taxon>
    </lineage>
</organism>
<dbReference type="Proteomes" id="UP001163603">
    <property type="component" value="Chromosome 14"/>
</dbReference>
<accession>A0ACC0X746</accession>
<protein>
    <submittedName>
        <fullName evidence="1">Uncharacterized protein</fullName>
    </submittedName>
</protein>
<reference evidence="2" key="1">
    <citation type="journal article" date="2023" name="G3 (Bethesda)">
        <title>Genome assembly and association tests identify interacting loci associated with vigor, precocity, and sex in interspecific pistachio rootstocks.</title>
        <authorList>
            <person name="Palmer W."/>
            <person name="Jacygrad E."/>
            <person name="Sagayaradj S."/>
            <person name="Cavanaugh K."/>
            <person name="Han R."/>
            <person name="Bertier L."/>
            <person name="Beede B."/>
            <person name="Kafkas S."/>
            <person name="Golino D."/>
            <person name="Preece J."/>
            <person name="Michelmore R."/>
        </authorList>
    </citation>
    <scope>NUCLEOTIDE SEQUENCE [LARGE SCALE GENOMIC DNA]</scope>
</reference>
<dbReference type="EMBL" id="CM047749">
    <property type="protein sequence ID" value="KAJ0011155.1"/>
    <property type="molecule type" value="Genomic_DNA"/>
</dbReference>
<name>A0ACC0X746_9ROSI</name>
<comment type="caution">
    <text evidence="1">The sequence shown here is derived from an EMBL/GenBank/DDBJ whole genome shotgun (WGS) entry which is preliminary data.</text>
</comment>
<evidence type="ECO:0000313" key="1">
    <source>
        <dbReference type="EMBL" id="KAJ0011155.1"/>
    </source>
</evidence>
<gene>
    <name evidence="1" type="ORF">Pint_33648</name>
</gene>
<keyword evidence="2" id="KW-1185">Reference proteome</keyword>
<proteinExistence type="predicted"/>
<evidence type="ECO:0000313" key="2">
    <source>
        <dbReference type="Proteomes" id="UP001163603"/>
    </source>
</evidence>
<sequence length="151" mass="16830">MVEIVECRRWLMRSGDRRVDNGDRRSNASNGGVDPSTGEAEDNGVEDEYQLEDLEVVAADYMMKVPISNFRNAWESMVPDFERVDEYGLAARESLTEAVSTVISLLGMQPCEVLVRLQFGVDGPKDIAMKLAVRSKDENVSDMIHEIVTSG</sequence>